<dbReference type="InterPro" id="IPR000719">
    <property type="entry name" value="Prot_kinase_dom"/>
</dbReference>
<dbReference type="InterPro" id="IPR008271">
    <property type="entry name" value="Ser/Thr_kinase_AS"/>
</dbReference>
<dbReference type="GO" id="GO:0005634">
    <property type="term" value="C:nucleus"/>
    <property type="evidence" value="ECO:0007669"/>
    <property type="project" value="TreeGrafter"/>
</dbReference>
<comment type="subcellular location">
    <subcellularLocation>
        <location evidence="1">Chromosome</location>
        <location evidence="1">Centromere</location>
        <location evidence="1">Kinetochore</location>
    </subcellularLocation>
</comment>
<evidence type="ECO:0000313" key="8">
    <source>
        <dbReference type="EMBL" id="TFY82112.1"/>
    </source>
</evidence>
<dbReference type="PROSITE" id="PS00108">
    <property type="entry name" value="PROTEIN_KINASE_ST"/>
    <property type="match status" value="1"/>
</dbReference>
<feature type="region of interest" description="Disordered" evidence="5">
    <location>
        <begin position="534"/>
        <end position="639"/>
    </location>
</feature>
<dbReference type="GO" id="GO:0007094">
    <property type="term" value="P:mitotic spindle assembly checkpoint signaling"/>
    <property type="evidence" value="ECO:0007669"/>
    <property type="project" value="InterPro"/>
</dbReference>
<dbReference type="AlphaFoldDB" id="A0A4Z0A523"/>
<evidence type="ECO:0000259" key="7">
    <source>
        <dbReference type="PROSITE" id="PS51489"/>
    </source>
</evidence>
<dbReference type="GO" id="GO:0032991">
    <property type="term" value="C:protein-containing complex"/>
    <property type="evidence" value="ECO:0007669"/>
    <property type="project" value="UniProtKB-ARBA"/>
</dbReference>
<organism evidence="8 9">
    <name type="scientific">Hericium alpestre</name>
    <dbReference type="NCBI Taxonomy" id="135208"/>
    <lineage>
        <taxon>Eukaryota</taxon>
        <taxon>Fungi</taxon>
        <taxon>Dikarya</taxon>
        <taxon>Basidiomycota</taxon>
        <taxon>Agaricomycotina</taxon>
        <taxon>Agaricomycetes</taxon>
        <taxon>Russulales</taxon>
        <taxon>Hericiaceae</taxon>
        <taxon>Hericium</taxon>
    </lineage>
</organism>
<keyword evidence="9" id="KW-1185">Reference proteome</keyword>
<evidence type="ECO:0000259" key="6">
    <source>
        <dbReference type="PROSITE" id="PS50011"/>
    </source>
</evidence>
<dbReference type="Gene3D" id="1.10.510.10">
    <property type="entry name" value="Transferase(Phosphotransferase) domain 1"/>
    <property type="match status" value="1"/>
</dbReference>
<evidence type="ECO:0008006" key="10">
    <source>
        <dbReference type="Google" id="ProtNLM"/>
    </source>
</evidence>
<accession>A0A4Z0A523</accession>
<dbReference type="STRING" id="135208.A0A4Z0A523"/>
<dbReference type="Pfam" id="PF08171">
    <property type="entry name" value="Mad3_BUB1_II"/>
    <property type="match status" value="1"/>
</dbReference>
<evidence type="ECO:0000256" key="1">
    <source>
        <dbReference type="ARBA" id="ARBA00004629"/>
    </source>
</evidence>
<feature type="compositionally biased region" description="Basic and acidic residues" evidence="5">
    <location>
        <begin position="187"/>
        <end position="205"/>
    </location>
</feature>
<dbReference type="OrthoDB" id="248495at2759"/>
<dbReference type="GO" id="GO:0000776">
    <property type="term" value="C:kinetochore"/>
    <property type="evidence" value="ECO:0007669"/>
    <property type="project" value="UniProtKB-KW"/>
</dbReference>
<name>A0A4Z0A523_9AGAM</name>
<dbReference type="PANTHER" id="PTHR14030">
    <property type="entry name" value="MITOTIC CHECKPOINT SERINE/THREONINE-PROTEIN KINASE BUB1"/>
    <property type="match status" value="1"/>
</dbReference>
<keyword evidence="2" id="KW-0158">Chromosome</keyword>
<feature type="compositionally biased region" description="Polar residues" evidence="5">
    <location>
        <begin position="812"/>
        <end position="823"/>
    </location>
</feature>
<feature type="domain" description="BUB1 N-terminal" evidence="7">
    <location>
        <begin position="26"/>
        <end position="187"/>
    </location>
</feature>
<dbReference type="Pfam" id="PF08311">
    <property type="entry name" value="Mad3_BUB1_I"/>
    <property type="match status" value="1"/>
</dbReference>
<dbReference type="GO" id="GO:0005524">
    <property type="term" value="F:ATP binding"/>
    <property type="evidence" value="ECO:0007669"/>
    <property type="project" value="InterPro"/>
</dbReference>
<dbReference type="InterPro" id="IPR012572">
    <property type="entry name" value="Mad3/Bub1_II"/>
</dbReference>
<dbReference type="SMART" id="SM00777">
    <property type="entry name" value="Mad3_BUB1_I"/>
    <property type="match status" value="1"/>
</dbReference>
<keyword evidence="4" id="KW-0137">Centromere</keyword>
<dbReference type="Pfam" id="PF00069">
    <property type="entry name" value="Pkinase"/>
    <property type="match status" value="1"/>
</dbReference>
<feature type="non-terminal residue" evidence="8">
    <location>
        <position position="992"/>
    </location>
</feature>
<feature type="region of interest" description="Disordered" evidence="5">
    <location>
        <begin position="164"/>
        <end position="255"/>
    </location>
</feature>
<sequence length="992" mass="109448">MASSTASSSIVSPSALETLTRHTAKLRSQIKAEIDEVDDPLALYDQFVKWTCESYPQEYLAHSGLLEVLEEATRKYKTDESYKCDLRYLKMWTLYANLVDKPIVVFKHIMTKGIGIVYAQLYEEYALMLEREGRHSDADQVYRAGIQRKARPPERLRKRYELFKQRTSSKPPVPPPAPTVRLPRSKGTAEADSLRRNPLKYHNDVKAPSSRRPHPSSQIPSTSASASSSTSPPPPSKPHDPYAAMLAPPPPGKRPEKMQFNMSLLFTEDRAEYSMPEARARSMGLLGKKWGPPPVSELSRNAPIRVNFNDDSKSARPFSAMARKSLLVGEPTVTINTKEALADVFGMYNSPEKSMRFGPMPGSKHAPVRKIEPVTPMNLVPPMRSNANENANMNAKTPTAFKPFVDENAGRKENATPGLAKFKPFVDPEAPKTPAFTPESGRRALSAKDPASMPGSKLRPKGDENTLGSVFTKPAIPAKPERESPVDVFVDEPQAPPSQQEVPVFRSIPEARNQETAAKPTTFVPFTDSQAPFKVFSRPPDENVQSVPAKTGGFRPFVESENPAPPRSALNNRTPLRSFVPTRVHELRDDTVEEEEGEDEDDDYDEDGEHVQVARVAFQEDDTDNGRTPRTAPLGGRFGQFDVMTPITERTFEYTSTSTRLSAMGQDGSSVFDKGFVQSDAVEAAERLAAELRDEENTGSRLAVFTPREPIQTPEVVEEASFDSLGEAEDEDPRSPSDVIEEKTGTLSLSDAIAVASAFAPPNPCNPFDPPIVSTLLSLLPEDAGHHNLVHQESKMLDGLQKFARSRERRASGNTSSRSLDSTGSFPVTLGDHRFAVYEKLGEGGFGAVFAAKDVTSKVAADDSDDSDDDDDEAGRVALKVVKPRNLWEFHVLRKLHGSLPAKLRSSIIKPHALYTFRDESFLILDLCTQGTLLDIINRSAKAGISQQGACLDELLVVFFTIELLRLLEGMHAAGFIHGDLKIDNCLVRLED</sequence>
<feature type="compositionally biased region" description="Acidic residues" evidence="5">
    <location>
        <begin position="719"/>
        <end position="732"/>
    </location>
</feature>
<dbReference type="GO" id="GO:0004672">
    <property type="term" value="F:protein kinase activity"/>
    <property type="evidence" value="ECO:0007669"/>
    <property type="project" value="InterPro"/>
</dbReference>
<dbReference type="Gene3D" id="6.10.20.170">
    <property type="match status" value="1"/>
</dbReference>
<dbReference type="Gene3D" id="1.25.40.430">
    <property type="match status" value="1"/>
</dbReference>
<dbReference type="PROSITE" id="PS50011">
    <property type="entry name" value="PROTEIN_KINASE_DOM"/>
    <property type="match status" value="1"/>
</dbReference>
<feature type="region of interest" description="Disordered" evidence="5">
    <location>
        <begin position="409"/>
        <end position="484"/>
    </location>
</feature>
<dbReference type="InterPro" id="IPR015661">
    <property type="entry name" value="Bub1/Mad3"/>
</dbReference>
<gene>
    <name evidence="8" type="ORF">EWM64_g1903</name>
</gene>
<evidence type="ECO:0000256" key="4">
    <source>
        <dbReference type="ARBA" id="ARBA00023328"/>
    </source>
</evidence>
<evidence type="ECO:0000256" key="3">
    <source>
        <dbReference type="ARBA" id="ARBA00022838"/>
    </source>
</evidence>
<reference evidence="8 9" key="1">
    <citation type="submission" date="2019-02" db="EMBL/GenBank/DDBJ databases">
        <title>Genome sequencing of the rare red list fungi Hericium alpestre (H. flagellum).</title>
        <authorList>
            <person name="Buettner E."/>
            <person name="Kellner H."/>
        </authorList>
    </citation>
    <scope>NUCLEOTIDE SEQUENCE [LARGE SCALE GENOMIC DNA]</scope>
    <source>
        <strain evidence="8 9">DSM 108284</strain>
    </source>
</reference>
<dbReference type="Proteomes" id="UP000298061">
    <property type="component" value="Unassembled WGS sequence"/>
</dbReference>
<feature type="region of interest" description="Disordered" evidence="5">
    <location>
        <begin position="804"/>
        <end position="823"/>
    </location>
</feature>
<dbReference type="InterPro" id="IPR013212">
    <property type="entry name" value="Mad3/Bub1_I"/>
</dbReference>
<feature type="region of interest" description="Disordered" evidence="5">
    <location>
        <begin position="719"/>
        <end position="739"/>
    </location>
</feature>
<protein>
    <recommendedName>
        <fullName evidence="10">Protein kinase domain-containing protein</fullName>
    </recommendedName>
</protein>
<proteinExistence type="predicted"/>
<evidence type="ECO:0000256" key="2">
    <source>
        <dbReference type="ARBA" id="ARBA00022454"/>
    </source>
</evidence>
<dbReference type="GO" id="GO:0051754">
    <property type="term" value="P:meiotic sister chromatid cohesion, centromeric"/>
    <property type="evidence" value="ECO:0007669"/>
    <property type="project" value="TreeGrafter"/>
</dbReference>
<dbReference type="PROSITE" id="PS51489">
    <property type="entry name" value="BUB1_N"/>
    <property type="match status" value="1"/>
</dbReference>
<feature type="compositionally biased region" description="Low complexity" evidence="5">
    <location>
        <begin position="215"/>
        <end position="230"/>
    </location>
</feature>
<dbReference type="SUPFAM" id="SSF56112">
    <property type="entry name" value="Protein kinase-like (PK-like)"/>
    <property type="match status" value="1"/>
</dbReference>
<dbReference type="PANTHER" id="PTHR14030:SF4">
    <property type="entry name" value="BUB1 KINASE, ISOFORM A-RELATED"/>
    <property type="match status" value="1"/>
</dbReference>
<evidence type="ECO:0000313" key="9">
    <source>
        <dbReference type="Proteomes" id="UP000298061"/>
    </source>
</evidence>
<dbReference type="EMBL" id="SFCI01000141">
    <property type="protein sequence ID" value="TFY82112.1"/>
    <property type="molecule type" value="Genomic_DNA"/>
</dbReference>
<keyword evidence="3" id="KW-0995">Kinetochore</keyword>
<comment type="caution">
    <text evidence="8">The sequence shown here is derived from an EMBL/GenBank/DDBJ whole genome shotgun (WGS) entry which is preliminary data.</text>
</comment>
<feature type="compositionally biased region" description="Acidic residues" evidence="5">
    <location>
        <begin position="591"/>
        <end position="608"/>
    </location>
</feature>
<evidence type="ECO:0000256" key="5">
    <source>
        <dbReference type="SAM" id="MobiDB-lite"/>
    </source>
</evidence>
<dbReference type="InterPro" id="IPR011009">
    <property type="entry name" value="Kinase-like_dom_sf"/>
</dbReference>
<feature type="domain" description="Protein kinase" evidence="6">
    <location>
        <begin position="835"/>
        <end position="992"/>
    </location>
</feature>